<dbReference type="AlphaFoldDB" id="A0AAI8YST1"/>
<comment type="caution">
    <text evidence="2">The sequence shown here is derived from an EMBL/GenBank/DDBJ whole genome shotgun (WGS) entry which is preliminary data.</text>
</comment>
<gene>
    <name evidence="2" type="ORF">LECACI_7A001338</name>
</gene>
<feature type="compositionally biased region" description="Polar residues" evidence="1">
    <location>
        <begin position="208"/>
        <end position="219"/>
    </location>
</feature>
<evidence type="ECO:0000256" key="1">
    <source>
        <dbReference type="SAM" id="MobiDB-lite"/>
    </source>
</evidence>
<organism evidence="2 3">
    <name type="scientific">Lecanosticta acicola</name>
    <dbReference type="NCBI Taxonomy" id="111012"/>
    <lineage>
        <taxon>Eukaryota</taxon>
        <taxon>Fungi</taxon>
        <taxon>Dikarya</taxon>
        <taxon>Ascomycota</taxon>
        <taxon>Pezizomycotina</taxon>
        <taxon>Dothideomycetes</taxon>
        <taxon>Dothideomycetidae</taxon>
        <taxon>Mycosphaerellales</taxon>
        <taxon>Mycosphaerellaceae</taxon>
        <taxon>Lecanosticta</taxon>
    </lineage>
</organism>
<dbReference type="PANTHER" id="PTHR47785">
    <property type="entry name" value="ZN(II)2CYS6 TRANSCRIPTION FACTOR (EUROFUNG)-RELATED-RELATED"/>
    <property type="match status" value="1"/>
</dbReference>
<name>A0AAI8YST1_9PEZI</name>
<sequence length="832" mass="93873">MSDCSYYPLPVGTTYCQEPQSGFESCWSAYDNTHGAIPVPEAHYQQPSSYTLQSSAYHESDDSIPSPSGSPTASAMRAVNVPKKKGRAMQVRHLPKQEAQLQRLIARRPAITVDFESKGVTRASPVGIAKRTTWTAAIVRSFQRSDLLPRIVSRMHTELMLYRFENIVETMIHWMTSQSNSLTALSRKIDAFDSMLSDRERRDRLQGAASTPQSASSSGVELPLQREPQSWAQELRPSSVLHWHEMRKVFSRAGVDFNKAYLRKAEDRPVLQLQTNHNSSWESCDNPNDGPELHQGRFGRDNSRPTPLTSGKRKRSSMDGDCTSQTGPSSDFNEFKVRKLHHEFVHRVLCLHPFLSSLQLQQTVNDFVKTYIQPNPVSGIPPAKRRCLGLPDTRVVTTKRFDQRSTNAIVLLALAIGEAAAYRVDPLGIKATDDTIPVDSEDSDSREAGGISYFREAMRIVSAHMDGNELVHAQMFLMAGIYKAHLARMNEASSWYSMAGRVLIHLINRRRLFRTSNNVHKEEDSAQSFGNENEMILRTAWSCLRLESDITPDLKLPSSGLEGIAHKLQLPHLDSSINGNSSRSHVDGRRPPAFQNVVYRAQLQLTQLQQKTRHSWHSSEPDHEQMDSVITALKRHQNELRCWWSTLPEEFREEPSNDMQTAQLQHSYFETQISLLRPFLDYTLHNLPRFKHAIDFDLCLKEPGNPQRSSPDLKFLSAINNLYRQGGVQEILQNAELCLQAAKQSLAAFDGIQGPLVVPDILSLLHGQFCNVLLLTAARDCEQWRGPMQLEELRQLVGKTVTALKGTSTLSPACKADHEILEAVYKSLDKDH</sequence>
<dbReference type="InterPro" id="IPR053181">
    <property type="entry name" value="EcdB-like_regulator"/>
</dbReference>
<evidence type="ECO:0000313" key="2">
    <source>
        <dbReference type="EMBL" id="CAK3830805.1"/>
    </source>
</evidence>
<dbReference type="Proteomes" id="UP001296104">
    <property type="component" value="Unassembled WGS sequence"/>
</dbReference>
<feature type="region of interest" description="Disordered" evidence="1">
    <location>
        <begin position="38"/>
        <end position="75"/>
    </location>
</feature>
<feature type="compositionally biased region" description="Polar residues" evidence="1">
    <location>
        <begin position="277"/>
        <end position="286"/>
    </location>
</feature>
<evidence type="ECO:0000313" key="3">
    <source>
        <dbReference type="Proteomes" id="UP001296104"/>
    </source>
</evidence>
<accession>A0AAI8YST1</accession>
<dbReference type="CDD" id="cd12148">
    <property type="entry name" value="fungal_TF_MHR"/>
    <property type="match status" value="1"/>
</dbReference>
<feature type="compositionally biased region" description="Basic and acidic residues" evidence="1">
    <location>
        <begin position="291"/>
        <end position="303"/>
    </location>
</feature>
<evidence type="ECO:0008006" key="4">
    <source>
        <dbReference type="Google" id="ProtNLM"/>
    </source>
</evidence>
<keyword evidence="3" id="KW-1185">Reference proteome</keyword>
<proteinExistence type="predicted"/>
<dbReference type="PANTHER" id="PTHR47785:SF4">
    <property type="entry name" value="ZN(II)2CYS6 TRANSCRIPTION FACTOR (EUROFUNG)"/>
    <property type="match status" value="1"/>
</dbReference>
<reference evidence="2" key="1">
    <citation type="submission" date="2023-11" db="EMBL/GenBank/DDBJ databases">
        <authorList>
            <person name="Alioto T."/>
            <person name="Alioto T."/>
            <person name="Gomez Garrido J."/>
        </authorList>
    </citation>
    <scope>NUCLEOTIDE SEQUENCE</scope>
</reference>
<protein>
    <recommendedName>
        <fullName evidence="4">Transcription factor domain-containing protein</fullName>
    </recommendedName>
</protein>
<feature type="region of interest" description="Disordered" evidence="1">
    <location>
        <begin position="200"/>
        <end position="226"/>
    </location>
</feature>
<dbReference type="EMBL" id="CAVMBE010000005">
    <property type="protein sequence ID" value="CAK3830805.1"/>
    <property type="molecule type" value="Genomic_DNA"/>
</dbReference>
<feature type="region of interest" description="Disordered" evidence="1">
    <location>
        <begin position="277"/>
        <end position="328"/>
    </location>
</feature>
<feature type="compositionally biased region" description="Polar residues" evidence="1">
    <location>
        <begin position="45"/>
        <end position="57"/>
    </location>
</feature>